<dbReference type="EMBL" id="ASPP01004587">
    <property type="protein sequence ID" value="ETO31945.1"/>
    <property type="molecule type" value="Genomic_DNA"/>
</dbReference>
<feature type="non-terminal residue" evidence="1">
    <location>
        <position position="1"/>
    </location>
</feature>
<evidence type="ECO:0000313" key="1">
    <source>
        <dbReference type="EMBL" id="ETO31945.1"/>
    </source>
</evidence>
<dbReference type="Proteomes" id="UP000023152">
    <property type="component" value="Unassembled WGS sequence"/>
</dbReference>
<gene>
    <name evidence="1" type="ORF">RFI_05172</name>
</gene>
<protein>
    <submittedName>
        <fullName evidence="1">Uncharacterized protein</fullName>
    </submittedName>
</protein>
<proteinExistence type="predicted"/>
<name>X6P061_RETFI</name>
<evidence type="ECO:0000313" key="2">
    <source>
        <dbReference type="Proteomes" id="UP000023152"/>
    </source>
</evidence>
<dbReference type="AlphaFoldDB" id="X6P061"/>
<organism evidence="1 2">
    <name type="scientific">Reticulomyxa filosa</name>
    <dbReference type="NCBI Taxonomy" id="46433"/>
    <lineage>
        <taxon>Eukaryota</taxon>
        <taxon>Sar</taxon>
        <taxon>Rhizaria</taxon>
        <taxon>Retaria</taxon>
        <taxon>Foraminifera</taxon>
        <taxon>Monothalamids</taxon>
        <taxon>Reticulomyxidae</taxon>
        <taxon>Reticulomyxa</taxon>
    </lineage>
</organism>
<sequence length="139" mass="16845">IEKYYWNCCRLCVEAFEAITAQWNERLMFIFKLSIDTENNMDRQLMEAFKKNIKQSKTTSNLYFLIIHLSERAKKYIYIRYVEMCDNRWREIKNIKMEHTKEKEKALISKEPQSNCICKARKDIDKTLLVFGLIICNHF</sequence>
<accession>X6P061</accession>
<comment type="caution">
    <text evidence="1">The sequence shown here is derived from an EMBL/GenBank/DDBJ whole genome shotgun (WGS) entry which is preliminary data.</text>
</comment>
<reference evidence="1 2" key="1">
    <citation type="journal article" date="2013" name="Curr. Biol.">
        <title>The Genome of the Foraminiferan Reticulomyxa filosa.</title>
        <authorList>
            <person name="Glockner G."/>
            <person name="Hulsmann N."/>
            <person name="Schleicher M."/>
            <person name="Noegel A.A."/>
            <person name="Eichinger L."/>
            <person name="Gallinger C."/>
            <person name="Pawlowski J."/>
            <person name="Sierra R."/>
            <person name="Euteneuer U."/>
            <person name="Pillet L."/>
            <person name="Moustafa A."/>
            <person name="Platzer M."/>
            <person name="Groth M."/>
            <person name="Szafranski K."/>
            <person name="Schliwa M."/>
        </authorList>
    </citation>
    <scope>NUCLEOTIDE SEQUENCE [LARGE SCALE GENOMIC DNA]</scope>
</reference>
<keyword evidence="2" id="KW-1185">Reference proteome</keyword>